<proteinExistence type="inferred from homology"/>
<name>A0A1A6C8X4_9GAMM</name>
<evidence type="ECO:0000313" key="4">
    <source>
        <dbReference type="Proteomes" id="UP000029273"/>
    </source>
</evidence>
<dbReference type="GO" id="GO:0004185">
    <property type="term" value="F:serine-type carboxypeptidase activity"/>
    <property type="evidence" value="ECO:0007669"/>
    <property type="project" value="InterPro"/>
</dbReference>
<protein>
    <recommendedName>
        <fullName evidence="5">D-alanyl-D-alanine carboxypeptidase/D-alanyl-D-alanine-endopeptidase</fullName>
    </recommendedName>
</protein>
<dbReference type="PANTHER" id="PTHR30023:SF0">
    <property type="entry name" value="PENICILLIN-SENSITIVE CARBOXYPEPTIDASE A"/>
    <property type="match status" value="1"/>
</dbReference>
<dbReference type="GO" id="GO:0006508">
    <property type="term" value="P:proteolysis"/>
    <property type="evidence" value="ECO:0007669"/>
    <property type="project" value="InterPro"/>
</dbReference>
<gene>
    <name evidence="3" type="ORF">Thpro_020733</name>
</gene>
<dbReference type="STRING" id="160660.BJI67_06435"/>
<keyword evidence="4" id="KW-1185">Reference proteome</keyword>
<reference evidence="3 4" key="1">
    <citation type="journal article" date="2014" name="Genome Announc.">
        <title>Draft Genome Sequence of the Iron-Oxidizing, Acidophilic, and Halotolerant 'Thiobacillus prosperus' Type Strain DSM 5130.</title>
        <authorList>
            <person name="Ossandon F.J."/>
            <person name="Cardenas J.P."/>
            <person name="Corbett M."/>
            <person name="Quatrini R."/>
            <person name="Holmes D.S."/>
            <person name="Watkin E."/>
        </authorList>
    </citation>
    <scope>NUCLEOTIDE SEQUENCE [LARGE SCALE GENOMIC DNA]</scope>
    <source>
        <strain evidence="3 4">DSM 5130</strain>
    </source>
</reference>
<dbReference type="SUPFAM" id="SSF56601">
    <property type="entry name" value="beta-lactamase/transpeptidase-like"/>
    <property type="match status" value="1"/>
</dbReference>
<dbReference type="GO" id="GO:0000270">
    <property type="term" value="P:peptidoglycan metabolic process"/>
    <property type="evidence" value="ECO:0007669"/>
    <property type="project" value="TreeGrafter"/>
</dbReference>
<dbReference type="PANTHER" id="PTHR30023">
    <property type="entry name" value="D-ALANYL-D-ALANINE CARBOXYPEPTIDASE"/>
    <property type="match status" value="1"/>
</dbReference>
<organism evidence="3 4">
    <name type="scientific">Acidihalobacter prosperus</name>
    <dbReference type="NCBI Taxonomy" id="160660"/>
    <lineage>
        <taxon>Bacteria</taxon>
        <taxon>Pseudomonadati</taxon>
        <taxon>Pseudomonadota</taxon>
        <taxon>Gammaproteobacteria</taxon>
        <taxon>Chromatiales</taxon>
        <taxon>Ectothiorhodospiraceae</taxon>
        <taxon>Acidihalobacter</taxon>
    </lineage>
</organism>
<dbReference type="Gene3D" id="3.50.80.20">
    <property type="entry name" value="D-Ala-D-Ala carboxypeptidase C, peptidase S13"/>
    <property type="match status" value="1"/>
</dbReference>
<dbReference type="InterPro" id="IPR012338">
    <property type="entry name" value="Beta-lactam/transpept-like"/>
</dbReference>
<comment type="similarity">
    <text evidence="1">Belongs to the peptidase S13 family.</text>
</comment>
<dbReference type="PRINTS" id="PR00922">
    <property type="entry name" value="DADACBPTASE3"/>
</dbReference>
<dbReference type="Pfam" id="PF02113">
    <property type="entry name" value="Peptidase_S13"/>
    <property type="match status" value="1"/>
</dbReference>
<evidence type="ECO:0008006" key="5">
    <source>
        <dbReference type="Google" id="ProtNLM"/>
    </source>
</evidence>
<evidence type="ECO:0000256" key="1">
    <source>
        <dbReference type="ARBA" id="ARBA00006096"/>
    </source>
</evidence>
<evidence type="ECO:0000313" key="3">
    <source>
        <dbReference type="EMBL" id="OBS11017.1"/>
    </source>
</evidence>
<dbReference type="EMBL" id="JQSG02000001">
    <property type="protein sequence ID" value="OBS11017.1"/>
    <property type="molecule type" value="Genomic_DNA"/>
</dbReference>
<dbReference type="NCBIfam" id="TIGR00666">
    <property type="entry name" value="PBP4"/>
    <property type="match status" value="1"/>
</dbReference>
<dbReference type="AlphaFoldDB" id="A0A1A6C8X4"/>
<keyword evidence="2" id="KW-0378">Hydrolase</keyword>
<evidence type="ECO:0000256" key="2">
    <source>
        <dbReference type="ARBA" id="ARBA00022801"/>
    </source>
</evidence>
<comment type="caution">
    <text evidence="3">The sequence shown here is derived from an EMBL/GenBank/DDBJ whole genome shotgun (WGS) entry which is preliminary data.</text>
</comment>
<sequence length="497" mass="52538">MRVALLFAVCVAGVRAAPADRAPYSLPALERLAQAGADVSVRVIELENGRTLAALNPAKALIPASVTKLYTTAAALRHWGAAHRFKTRVLRQGPVRGGVLHGDLVFVGGGDPGLVNAQLWALAQRVREAGIAAVDGRLLVDPRGFGPVPCVTRDRCHARIESEDAYNAPLSSAGVDYSNACLSVRPGDSPGTPARLAFEPFDLPMLAIRGSIKTLPPGRPAHIRVIRRSENGREVFVISGGIPQDGRTRRFYRSIAHPDRYAGEVFRAFLEQAGVTVRGGIGVVGQGDPSPRGVRVAEVKGTPLGELLRGMLVYSNNYMADTLALDWAAAEGAAVPITLPQAGRRLTAFARDVNADSPFAWAHGGGPVLESGSGLTVGNRLSANDVTALLAHEYHRYGDFPAFLAGLTVPEQTPVAMLKGGDSAWGTRVAAKTGSLNQPVSVFSLAGYLRLGGGRWGAFAVLVNGSRAHPHIGLFRAIDAVRADLQALLARDDAARR</sequence>
<dbReference type="InterPro" id="IPR000667">
    <property type="entry name" value="Peptidase_S13"/>
</dbReference>
<dbReference type="Gene3D" id="3.40.710.10">
    <property type="entry name" value="DD-peptidase/beta-lactamase superfamily"/>
    <property type="match status" value="2"/>
</dbReference>
<dbReference type="Proteomes" id="UP000029273">
    <property type="component" value="Unassembled WGS sequence"/>
</dbReference>
<accession>A0A1A6C8X4</accession>
<dbReference type="OrthoDB" id="9802627at2"/>